<organism evidence="2 3">
    <name type="scientific">Nocardioides panacihumi</name>
    <dbReference type="NCBI Taxonomy" id="400774"/>
    <lineage>
        <taxon>Bacteria</taxon>
        <taxon>Bacillati</taxon>
        <taxon>Actinomycetota</taxon>
        <taxon>Actinomycetes</taxon>
        <taxon>Propionibacteriales</taxon>
        <taxon>Nocardioidaceae</taxon>
        <taxon>Nocardioides</taxon>
    </lineage>
</organism>
<protein>
    <recommendedName>
        <fullName evidence="4">Lipoprotein</fullName>
    </recommendedName>
</protein>
<name>A0ABN2Q6C9_9ACTN</name>
<comment type="caution">
    <text evidence="2">The sequence shown here is derived from an EMBL/GenBank/DDBJ whole genome shotgun (WGS) entry which is preliminary data.</text>
</comment>
<proteinExistence type="predicted"/>
<evidence type="ECO:0000256" key="1">
    <source>
        <dbReference type="SAM" id="MobiDB-lite"/>
    </source>
</evidence>
<feature type="compositionally biased region" description="Polar residues" evidence="1">
    <location>
        <begin position="161"/>
        <end position="178"/>
    </location>
</feature>
<evidence type="ECO:0008006" key="4">
    <source>
        <dbReference type="Google" id="ProtNLM"/>
    </source>
</evidence>
<dbReference type="SUPFAM" id="SSF110087">
    <property type="entry name" value="DR1885-like metal-binding protein"/>
    <property type="match status" value="1"/>
</dbReference>
<feature type="region of interest" description="Disordered" evidence="1">
    <location>
        <begin position="161"/>
        <end position="194"/>
    </location>
</feature>
<keyword evidence="3" id="KW-1185">Reference proteome</keyword>
<dbReference type="Proteomes" id="UP001500571">
    <property type="component" value="Unassembled WGS sequence"/>
</dbReference>
<dbReference type="InterPro" id="IPR036182">
    <property type="entry name" value="PCuAC_sf"/>
</dbReference>
<reference evidence="2 3" key="1">
    <citation type="journal article" date="2019" name="Int. J. Syst. Evol. Microbiol.">
        <title>The Global Catalogue of Microorganisms (GCM) 10K type strain sequencing project: providing services to taxonomists for standard genome sequencing and annotation.</title>
        <authorList>
            <consortium name="The Broad Institute Genomics Platform"/>
            <consortium name="The Broad Institute Genome Sequencing Center for Infectious Disease"/>
            <person name="Wu L."/>
            <person name="Ma J."/>
        </authorList>
    </citation>
    <scope>NUCLEOTIDE SEQUENCE [LARGE SCALE GENOMIC DNA]</scope>
    <source>
        <strain evidence="2 3">JCM 15309</strain>
    </source>
</reference>
<gene>
    <name evidence="2" type="ORF">GCM10009798_00680</name>
</gene>
<sequence length="194" mass="19775">MSAVMTSLRRLRTQRALAVAGLVAVAAPLLSSCGFNYATDRPNVIANGGYHIEGDIHVLAARIVAPSDGTGTFVATITVDPSAADTKLTGLSGDGVTAGTFTPIEVKSGGSANLFTDGGIPVTGDFKAGDDKPVTLTFDNGSSIEVGAVVVKQCHEYSDVQTLPSKQSGKAQASTTAEPYTCEYPSAAPSAEAH</sequence>
<accession>A0ABN2Q6C9</accession>
<evidence type="ECO:0000313" key="2">
    <source>
        <dbReference type="EMBL" id="GAA1945552.1"/>
    </source>
</evidence>
<dbReference type="EMBL" id="BAAAPB010000001">
    <property type="protein sequence ID" value="GAA1945552.1"/>
    <property type="molecule type" value="Genomic_DNA"/>
</dbReference>
<evidence type="ECO:0000313" key="3">
    <source>
        <dbReference type="Proteomes" id="UP001500571"/>
    </source>
</evidence>